<feature type="region of interest" description="Disordered" evidence="1">
    <location>
        <begin position="50"/>
        <end position="76"/>
    </location>
</feature>
<sequence>MVELRYEGGQDKKHLRLLLLPTVDAAADAGGRHYALYVLAKELAGVQLSPSDRMPSTSACNTTKQPLRNPKMDTSPETEDYLDREFLGSIEILPRHSTCMYFTAALSVAEAYGSIGTIIGMHLLGRIRVSSSVQASCCDILVGRTPLSLQTVLFGRNTFSRSLRRMADLAREIQNSAPRDPMQVSIPSSFSAALDTVHLTQAFLDFADSMRKPRGSLLHGHSGFGLISN</sequence>
<organism evidence="2 3">
    <name type="scientific">Mycena maculata</name>
    <dbReference type="NCBI Taxonomy" id="230809"/>
    <lineage>
        <taxon>Eukaryota</taxon>
        <taxon>Fungi</taxon>
        <taxon>Dikarya</taxon>
        <taxon>Basidiomycota</taxon>
        <taxon>Agaricomycotina</taxon>
        <taxon>Agaricomycetes</taxon>
        <taxon>Agaricomycetidae</taxon>
        <taxon>Agaricales</taxon>
        <taxon>Marasmiineae</taxon>
        <taxon>Mycenaceae</taxon>
        <taxon>Mycena</taxon>
    </lineage>
</organism>
<dbReference type="Proteomes" id="UP001215280">
    <property type="component" value="Unassembled WGS sequence"/>
</dbReference>
<gene>
    <name evidence="2" type="ORF">DFH07DRAFT_764865</name>
</gene>
<keyword evidence="3" id="KW-1185">Reference proteome</keyword>
<protein>
    <submittedName>
        <fullName evidence="2">Uncharacterized protein</fullName>
    </submittedName>
</protein>
<proteinExistence type="predicted"/>
<evidence type="ECO:0000313" key="2">
    <source>
        <dbReference type="EMBL" id="KAJ7781852.1"/>
    </source>
</evidence>
<dbReference type="AlphaFoldDB" id="A0AAD7KF33"/>
<dbReference type="EMBL" id="JARJLG010000004">
    <property type="protein sequence ID" value="KAJ7781852.1"/>
    <property type="molecule type" value="Genomic_DNA"/>
</dbReference>
<evidence type="ECO:0000256" key="1">
    <source>
        <dbReference type="SAM" id="MobiDB-lite"/>
    </source>
</evidence>
<name>A0AAD7KF33_9AGAR</name>
<accession>A0AAD7KF33</accession>
<feature type="compositionally biased region" description="Polar residues" evidence="1">
    <location>
        <begin position="50"/>
        <end position="66"/>
    </location>
</feature>
<comment type="caution">
    <text evidence="2">The sequence shown here is derived from an EMBL/GenBank/DDBJ whole genome shotgun (WGS) entry which is preliminary data.</text>
</comment>
<evidence type="ECO:0000313" key="3">
    <source>
        <dbReference type="Proteomes" id="UP001215280"/>
    </source>
</evidence>
<reference evidence="2" key="1">
    <citation type="submission" date="2023-03" db="EMBL/GenBank/DDBJ databases">
        <title>Massive genome expansion in bonnet fungi (Mycena s.s.) driven by repeated elements and novel gene families across ecological guilds.</title>
        <authorList>
            <consortium name="Lawrence Berkeley National Laboratory"/>
            <person name="Harder C.B."/>
            <person name="Miyauchi S."/>
            <person name="Viragh M."/>
            <person name="Kuo A."/>
            <person name="Thoen E."/>
            <person name="Andreopoulos B."/>
            <person name="Lu D."/>
            <person name="Skrede I."/>
            <person name="Drula E."/>
            <person name="Henrissat B."/>
            <person name="Morin E."/>
            <person name="Kohler A."/>
            <person name="Barry K."/>
            <person name="LaButti K."/>
            <person name="Morin E."/>
            <person name="Salamov A."/>
            <person name="Lipzen A."/>
            <person name="Mereny Z."/>
            <person name="Hegedus B."/>
            <person name="Baldrian P."/>
            <person name="Stursova M."/>
            <person name="Weitz H."/>
            <person name="Taylor A."/>
            <person name="Grigoriev I.V."/>
            <person name="Nagy L.G."/>
            <person name="Martin F."/>
            <person name="Kauserud H."/>
        </authorList>
    </citation>
    <scope>NUCLEOTIDE SEQUENCE</scope>
    <source>
        <strain evidence="2">CBHHK188m</strain>
    </source>
</reference>